<dbReference type="Pfam" id="PF01553">
    <property type="entry name" value="Acyltransferase"/>
    <property type="match status" value="1"/>
</dbReference>
<dbReference type="KEGG" id="apre:CNX65_24815"/>
<dbReference type="InterPro" id="IPR002123">
    <property type="entry name" value="Plipid/glycerol_acylTrfase"/>
</dbReference>
<reference evidence="5" key="1">
    <citation type="submission" date="2017-09" db="EMBL/GenBank/DDBJ databases">
        <title>Complete Genome Sequence of ansamitocin-producing Bacterium Actinosynnema pretiosum X47.</title>
        <authorList>
            <person name="Cao G."/>
            <person name="Zong G."/>
            <person name="Zhong C."/>
            <person name="Fu J."/>
        </authorList>
    </citation>
    <scope>NUCLEOTIDE SEQUENCE [LARGE SCALE GENOMIC DNA]</scope>
    <source>
        <strain evidence="5">X47</strain>
    </source>
</reference>
<keyword evidence="2 5" id="KW-0012">Acyltransferase</keyword>
<dbReference type="Proteomes" id="UP000218505">
    <property type="component" value="Chromosome"/>
</dbReference>
<dbReference type="PANTHER" id="PTHR10434">
    <property type="entry name" value="1-ACYL-SN-GLYCEROL-3-PHOSPHATE ACYLTRANSFERASE"/>
    <property type="match status" value="1"/>
</dbReference>
<dbReference type="SUPFAM" id="SSF69593">
    <property type="entry name" value="Glycerol-3-phosphate (1)-acyltransferase"/>
    <property type="match status" value="1"/>
</dbReference>
<sequence length="260" mass="28213">MVALTPRLPRRGRGIWYGLAIELIWPLLVLFVRMRMTGREKVPKTGAVLLASNHLSNVDPILLTAYALASGRIPRYLARANLFTAPVIGAVMRSGRHIPVDRGSARAGLALDAARTALAEGECVGVYPEGTFTSDPDHWPMRGKSGVARVALATRTPVVPVAQWGPERLLPEGSARPRPWTKVQITCGDPVDLSDLYGKPMTKQVLDEATARIMAAITGLLEGLRGEPAPKRELVDRADARRVADVVPEQEPDAGRRIAE</sequence>
<dbReference type="GO" id="GO:0003841">
    <property type="term" value="F:1-acylglycerol-3-phosphate O-acyltransferase activity"/>
    <property type="evidence" value="ECO:0007669"/>
    <property type="project" value="TreeGrafter"/>
</dbReference>
<dbReference type="CDD" id="cd07989">
    <property type="entry name" value="LPLAT_AGPAT-like"/>
    <property type="match status" value="1"/>
</dbReference>
<accession>A0A290ZHC7</accession>
<evidence type="ECO:0000256" key="1">
    <source>
        <dbReference type="ARBA" id="ARBA00022679"/>
    </source>
</evidence>
<keyword evidence="3" id="KW-0812">Transmembrane</keyword>
<dbReference type="SMART" id="SM00563">
    <property type="entry name" value="PlsC"/>
    <property type="match status" value="1"/>
</dbReference>
<keyword evidence="3" id="KW-0472">Membrane</keyword>
<proteinExistence type="predicted"/>
<keyword evidence="3" id="KW-1133">Transmembrane helix</keyword>
<feature type="transmembrane region" description="Helical" evidence="3">
    <location>
        <begin position="14"/>
        <end position="32"/>
    </location>
</feature>
<evidence type="ECO:0000259" key="4">
    <source>
        <dbReference type="SMART" id="SM00563"/>
    </source>
</evidence>
<protein>
    <submittedName>
        <fullName evidence="5">1-acyl-sn-glycerol-3-phosphate acyltransferase</fullName>
    </submittedName>
</protein>
<dbReference type="RefSeq" id="WP_096497985.1">
    <property type="nucleotide sequence ID" value="NZ_CP023445.1"/>
</dbReference>
<organism evidence="5 6">
    <name type="scientific">Actinosynnema pretiosum</name>
    <dbReference type="NCBI Taxonomy" id="42197"/>
    <lineage>
        <taxon>Bacteria</taxon>
        <taxon>Bacillati</taxon>
        <taxon>Actinomycetota</taxon>
        <taxon>Actinomycetes</taxon>
        <taxon>Pseudonocardiales</taxon>
        <taxon>Pseudonocardiaceae</taxon>
        <taxon>Actinosynnema</taxon>
    </lineage>
</organism>
<evidence type="ECO:0000256" key="3">
    <source>
        <dbReference type="SAM" id="Phobius"/>
    </source>
</evidence>
<dbReference type="PANTHER" id="PTHR10434:SF55">
    <property type="entry name" value="POSSIBLE ACYLTRANSFERASE"/>
    <property type="match status" value="1"/>
</dbReference>
<dbReference type="GO" id="GO:0006654">
    <property type="term" value="P:phosphatidic acid biosynthetic process"/>
    <property type="evidence" value="ECO:0007669"/>
    <property type="project" value="TreeGrafter"/>
</dbReference>
<dbReference type="EMBL" id="CP023445">
    <property type="protein sequence ID" value="ATE58372.1"/>
    <property type="molecule type" value="Genomic_DNA"/>
</dbReference>
<gene>
    <name evidence="5" type="ORF">CNX65_24815</name>
</gene>
<dbReference type="AlphaFoldDB" id="A0A290ZHC7"/>
<evidence type="ECO:0000313" key="6">
    <source>
        <dbReference type="Proteomes" id="UP000218505"/>
    </source>
</evidence>
<evidence type="ECO:0000256" key="2">
    <source>
        <dbReference type="ARBA" id="ARBA00023315"/>
    </source>
</evidence>
<name>A0A290ZHC7_9PSEU</name>
<evidence type="ECO:0000313" key="5">
    <source>
        <dbReference type="EMBL" id="ATE58372.1"/>
    </source>
</evidence>
<feature type="domain" description="Phospholipid/glycerol acyltransferase" evidence="4">
    <location>
        <begin position="48"/>
        <end position="166"/>
    </location>
</feature>
<dbReference type="GO" id="GO:0005886">
    <property type="term" value="C:plasma membrane"/>
    <property type="evidence" value="ECO:0007669"/>
    <property type="project" value="TreeGrafter"/>
</dbReference>
<keyword evidence="1" id="KW-0808">Transferase</keyword>
<keyword evidence="6" id="KW-1185">Reference proteome</keyword>